<evidence type="ECO:0000313" key="4">
    <source>
        <dbReference type="Proteomes" id="UP000001351"/>
    </source>
</evidence>
<dbReference type="KEGG" id="sur:STAUR_0845"/>
<name>Q091Q1_STIAD</name>
<dbReference type="OrthoDB" id="5512641at2"/>
<protein>
    <submittedName>
        <fullName evidence="3">Uncharacterized protein</fullName>
    </submittedName>
</protein>
<proteinExistence type="predicted"/>
<dbReference type="EMBL" id="AAMD01000055">
    <property type="protein sequence ID" value="EAU66463.1"/>
    <property type="molecule type" value="Genomic_DNA"/>
</dbReference>
<keyword evidence="1" id="KW-0732">Signal</keyword>
<accession>Q091Q1</accession>
<dbReference type="Proteomes" id="UP000001351">
    <property type="component" value="Chromosome"/>
</dbReference>
<feature type="chain" id="PRO_5010840203" evidence="1">
    <location>
        <begin position="22"/>
        <end position="218"/>
    </location>
</feature>
<keyword evidence="4" id="KW-1185">Reference proteome</keyword>
<dbReference type="STRING" id="378806.STAUR_0845"/>
<evidence type="ECO:0000313" key="5">
    <source>
        <dbReference type="Proteomes" id="UP000032702"/>
    </source>
</evidence>
<dbReference type="HOGENOM" id="CLU_1244714_0_0_7"/>
<evidence type="ECO:0000313" key="2">
    <source>
        <dbReference type="EMBL" id="ADO68649.1"/>
    </source>
</evidence>
<reference evidence="3 5" key="1">
    <citation type="submission" date="2006-04" db="EMBL/GenBank/DDBJ databases">
        <authorList>
            <person name="Nierman W.C."/>
        </authorList>
    </citation>
    <scope>NUCLEOTIDE SEQUENCE [LARGE SCALE GENOMIC DNA]</scope>
    <source>
        <strain evidence="3 5">DW4/3-1</strain>
    </source>
</reference>
<dbReference type="AlphaFoldDB" id="Q091Q1"/>
<evidence type="ECO:0000313" key="3">
    <source>
        <dbReference type="EMBL" id="EAU66463.1"/>
    </source>
</evidence>
<organism evidence="3 5">
    <name type="scientific">Stigmatella aurantiaca (strain DW4/3-1)</name>
    <dbReference type="NCBI Taxonomy" id="378806"/>
    <lineage>
        <taxon>Bacteria</taxon>
        <taxon>Pseudomonadati</taxon>
        <taxon>Myxococcota</taxon>
        <taxon>Myxococcia</taxon>
        <taxon>Myxococcales</taxon>
        <taxon>Cystobacterineae</taxon>
        <taxon>Archangiaceae</taxon>
        <taxon>Stigmatella</taxon>
    </lineage>
</organism>
<dbReference type="Proteomes" id="UP000032702">
    <property type="component" value="Unassembled WGS sequence"/>
</dbReference>
<evidence type="ECO:0000256" key="1">
    <source>
        <dbReference type="SAM" id="SignalP"/>
    </source>
</evidence>
<reference evidence="2 4" key="2">
    <citation type="journal article" date="2011" name="Mol. Biol. Evol.">
        <title>Comparative genomic analysis of fruiting body formation in Myxococcales.</title>
        <authorList>
            <person name="Huntley S."/>
            <person name="Hamann N."/>
            <person name="Wegener-Feldbrugge S."/>
            <person name="Treuner-Lange A."/>
            <person name="Kube M."/>
            <person name="Reinhardt R."/>
            <person name="Klages S."/>
            <person name="Muller R."/>
            <person name="Ronning C.M."/>
            <person name="Nierman W.C."/>
            <person name="Sogaard-Andersen L."/>
        </authorList>
    </citation>
    <scope>NUCLEOTIDE SEQUENCE [LARGE SCALE GENOMIC DNA]</scope>
    <source>
        <strain evidence="2 4">DW4/3-1</strain>
    </source>
</reference>
<sequence length="218" mass="23740">MRMLETIAVGMIACLASVALADELPVIKERQATWLGCTFRLQVQEDSILHPYAPPELNVRWPVYHIVMRRDVDPSNPCIIPVAGTRELGISFYEPSIALTSTGRGIVAAYSATAVAPWYGGSSILSLGQLNPSSLDFMRAEGLRGHHSSPGVRGEVTLHEVIIHPGYLEVTGFLTGNAVSATSSSNPPYPVQEGSRFVALYPDFFGPERRPPVFSIYN</sequence>
<feature type="signal peptide" evidence="1">
    <location>
        <begin position="1"/>
        <end position="21"/>
    </location>
</feature>
<gene>
    <name evidence="2" type="ordered locus">STAUR_0845</name>
    <name evidence="3" type="ORF">STIAU_0551</name>
</gene>
<dbReference type="EMBL" id="CP002271">
    <property type="protein sequence ID" value="ADO68649.1"/>
    <property type="molecule type" value="Genomic_DNA"/>
</dbReference>